<evidence type="ECO:0000313" key="2">
    <source>
        <dbReference type="EMBL" id="GBL94881.1"/>
    </source>
</evidence>
<feature type="region of interest" description="Disordered" evidence="1">
    <location>
        <begin position="22"/>
        <end position="50"/>
    </location>
</feature>
<protein>
    <submittedName>
        <fullName evidence="2">Uncharacterized protein</fullName>
    </submittedName>
</protein>
<evidence type="ECO:0000313" key="3">
    <source>
        <dbReference type="Proteomes" id="UP000499080"/>
    </source>
</evidence>
<organism evidence="2 3">
    <name type="scientific">Araneus ventricosus</name>
    <name type="common">Orbweaver spider</name>
    <name type="synonym">Epeira ventricosa</name>
    <dbReference type="NCBI Taxonomy" id="182803"/>
    <lineage>
        <taxon>Eukaryota</taxon>
        <taxon>Metazoa</taxon>
        <taxon>Ecdysozoa</taxon>
        <taxon>Arthropoda</taxon>
        <taxon>Chelicerata</taxon>
        <taxon>Arachnida</taxon>
        <taxon>Araneae</taxon>
        <taxon>Araneomorphae</taxon>
        <taxon>Entelegynae</taxon>
        <taxon>Araneoidea</taxon>
        <taxon>Araneidae</taxon>
        <taxon>Araneus</taxon>
    </lineage>
</organism>
<gene>
    <name evidence="2" type="ORF">AVEN_187079_1</name>
</gene>
<proteinExistence type="predicted"/>
<keyword evidence="3" id="KW-1185">Reference proteome</keyword>
<dbReference type="AlphaFoldDB" id="A0A4Y2BRN9"/>
<dbReference type="Proteomes" id="UP000499080">
    <property type="component" value="Unassembled WGS sequence"/>
</dbReference>
<accession>A0A4Y2BRN9</accession>
<sequence>MGLSFISVADLQLRSESGESLVSSCSQSSNRNSGARVDSTPSPDTSSVSSSLFVDVQEKVSYSVKFPRKLSYVRKTTIDILLLTPQPFTAQCAS</sequence>
<name>A0A4Y2BRN9_ARAVE</name>
<dbReference type="EMBL" id="BGPR01084308">
    <property type="protein sequence ID" value="GBL94881.1"/>
    <property type="molecule type" value="Genomic_DNA"/>
</dbReference>
<reference evidence="2 3" key="1">
    <citation type="journal article" date="2019" name="Sci. Rep.">
        <title>Orb-weaving spider Araneus ventricosus genome elucidates the spidroin gene catalogue.</title>
        <authorList>
            <person name="Kono N."/>
            <person name="Nakamura H."/>
            <person name="Ohtoshi R."/>
            <person name="Moran D.A.P."/>
            <person name="Shinohara A."/>
            <person name="Yoshida Y."/>
            <person name="Fujiwara M."/>
            <person name="Mori M."/>
            <person name="Tomita M."/>
            <person name="Arakawa K."/>
        </authorList>
    </citation>
    <scope>NUCLEOTIDE SEQUENCE [LARGE SCALE GENOMIC DNA]</scope>
</reference>
<evidence type="ECO:0000256" key="1">
    <source>
        <dbReference type="SAM" id="MobiDB-lite"/>
    </source>
</evidence>
<comment type="caution">
    <text evidence="2">The sequence shown here is derived from an EMBL/GenBank/DDBJ whole genome shotgun (WGS) entry which is preliminary data.</text>
</comment>